<accession>F5YC34</accession>
<dbReference type="STRING" id="545695.TREAZ_1764"/>
<dbReference type="HOGENOM" id="CLU_2756608_0_0_12"/>
<protein>
    <submittedName>
        <fullName evidence="1">Uncharacterized protein</fullName>
    </submittedName>
</protein>
<evidence type="ECO:0000313" key="1">
    <source>
        <dbReference type="EMBL" id="AEF81212.1"/>
    </source>
</evidence>
<dbReference type="EMBL" id="CP001841">
    <property type="protein sequence ID" value="AEF81212.1"/>
    <property type="molecule type" value="Genomic_DNA"/>
</dbReference>
<dbReference type="KEGG" id="taz:TREAZ_1764"/>
<keyword evidence="2" id="KW-1185">Reference proteome</keyword>
<gene>
    <name evidence="1" type="ordered locus">TREAZ_1764</name>
</gene>
<dbReference type="AlphaFoldDB" id="F5YC34"/>
<organism evidence="1 2">
    <name type="scientific">Leadbettera azotonutricia (strain ATCC BAA-888 / DSM 13862 / ZAS-9)</name>
    <name type="common">Treponema azotonutricium</name>
    <dbReference type="NCBI Taxonomy" id="545695"/>
    <lineage>
        <taxon>Bacteria</taxon>
        <taxon>Pseudomonadati</taxon>
        <taxon>Spirochaetota</taxon>
        <taxon>Spirochaetia</taxon>
        <taxon>Spirochaetales</taxon>
        <taxon>Breznakiellaceae</taxon>
        <taxon>Leadbettera</taxon>
    </lineage>
</organism>
<proteinExistence type="predicted"/>
<name>F5YC34_LEAAZ</name>
<sequence>MAVAERAALLCYSSAENSSPAPFFAAEGPPAEKGLIPSLRPLFAELLTQGRYFSRSLLDSILLRSGELSL</sequence>
<dbReference type="InParanoid" id="F5YC34"/>
<reference evidence="2" key="1">
    <citation type="submission" date="2009-12" db="EMBL/GenBank/DDBJ databases">
        <title>Complete sequence of Treponema azotonutricium strain ZAS-9.</title>
        <authorList>
            <person name="Tetu S.G."/>
            <person name="Matson E."/>
            <person name="Ren Q."/>
            <person name="Seshadri R."/>
            <person name="Elbourne L."/>
            <person name="Hassan K.A."/>
            <person name="Durkin A."/>
            <person name="Radune D."/>
            <person name="Mohamoud Y."/>
            <person name="Shay R."/>
            <person name="Jin S."/>
            <person name="Zhang X."/>
            <person name="Lucey K."/>
            <person name="Ballor N.R."/>
            <person name="Ottesen E."/>
            <person name="Rosenthal R."/>
            <person name="Allen A."/>
            <person name="Leadbetter J.R."/>
            <person name="Paulsen I.T."/>
        </authorList>
    </citation>
    <scope>NUCLEOTIDE SEQUENCE [LARGE SCALE GENOMIC DNA]</scope>
    <source>
        <strain evidence="2">ATCC BAA-888 / DSM 13862 / ZAS-9</strain>
    </source>
</reference>
<dbReference type="Proteomes" id="UP000009222">
    <property type="component" value="Chromosome"/>
</dbReference>
<evidence type="ECO:0000313" key="2">
    <source>
        <dbReference type="Proteomes" id="UP000009222"/>
    </source>
</evidence>
<reference evidence="1 2" key="2">
    <citation type="journal article" date="2011" name="ISME J.">
        <title>RNA-seq reveals cooperative metabolic interactions between two termite-gut spirochete species in co-culture.</title>
        <authorList>
            <person name="Rosenthal A.Z."/>
            <person name="Matson E.G."/>
            <person name="Eldar A."/>
            <person name="Leadbetter J.R."/>
        </authorList>
    </citation>
    <scope>NUCLEOTIDE SEQUENCE [LARGE SCALE GENOMIC DNA]</scope>
    <source>
        <strain evidence="2">ATCC BAA-888 / DSM 13862 / ZAS-9</strain>
    </source>
</reference>